<accession>A0A0K9PV78</accession>
<dbReference type="PANTHER" id="PTHR45861">
    <property type="entry name" value="DNA POLYMERASE ALPHA CATALYTIC SUBUNIT"/>
    <property type="match status" value="1"/>
</dbReference>
<dbReference type="Pfam" id="PF03104">
    <property type="entry name" value="DNA_pol_B_exo1"/>
    <property type="match status" value="1"/>
</dbReference>
<gene>
    <name evidence="2" type="ORF">ZOSMA_159G00190</name>
</gene>
<reference evidence="3" key="1">
    <citation type="journal article" date="2016" name="Nature">
        <title>The genome of the seagrass Zostera marina reveals angiosperm adaptation to the sea.</title>
        <authorList>
            <person name="Olsen J.L."/>
            <person name="Rouze P."/>
            <person name="Verhelst B."/>
            <person name="Lin Y.-C."/>
            <person name="Bayer T."/>
            <person name="Collen J."/>
            <person name="Dattolo E."/>
            <person name="De Paoli E."/>
            <person name="Dittami S."/>
            <person name="Maumus F."/>
            <person name="Michel G."/>
            <person name="Kersting A."/>
            <person name="Lauritano C."/>
            <person name="Lohaus R."/>
            <person name="Toepel M."/>
            <person name="Tonon T."/>
            <person name="Vanneste K."/>
            <person name="Amirebrahimi M."/>
            <person name="Brakel J."/>
            <person name="Bostroem C."/>
            <person name="Chovatia M."/>
            <person name="Grimwood J."/>
            <person name="Jenkins J.W."/>
            <person name="Jueterbock A."/>
            <person name="Mraz A."/>
            <person name="Stam W.T."/>
            <person name="Tice H."/>
            <person name="Bornberg-Bauer E."/>
            <person name="Green P.J."/>
            <person name="Pearson G.A."/>
            <person name="Procaccini G."/>
            <person name="Duarte C.M."/>
            <person name="Schmutz J."/>
            <person name="Reusch T.B.H."/>
            <person name="Van de Peer Y."/>
        </authorList>
    </citation>
    <scope>NUCLEOTIDE SEQUENCE [LARGE SCALE GENOMIC DNA]</scope>
    <source>
        <strain evidence="3">cv. Finnish</strain>
    </source>
</reference>
<dbReference type="Proteomes" id="UP000036987">
    <property type="component" value="Unassembled WGS sequence"/>
</dbReference>
<comment type="caution">
    <text evidence="2">The sequence shown here is derived from an EMBL/GenBank/DDBJ whole genome shotgun (WGS) entry which is preliminary data.</text>
</comment>
<keyword evidence="2" id="KW-0548">Nucleotidyltransferase</keyword>
<dbReference type="InterPro" id="IPR036397">
    <property type="entry name" value="RNaseH_sf"/>
</dbReference>
<dbReference type="InterPro" id="IPR012337">
    <property type="entry name" value="RNaseH-like_sf"/>
</dbReference>
<proteinExistence type="predicted"/>
<dbReference type="AlphaFoldDB" id="A0A0K9PV78"/>
<dbReference type="InterPro" id="IPR006133">
    <property type="entry name" value="DNA-dir_DNA_pol_B_exonuc"/>
</dbReference>
<dbReference type="GO" id="GO:0003887">
    <property type="term" value="F:DNA-directed DNA polymerase activity"/>
    <property type="evidence" value="ECO:0007669"/>
    <property type="project" value="UniProtKB-KW"/>
</dbReference>
<organism evidence="2 3">
    <name type="scientific">Zostera marina</name>
    <name type="common">Eelgrass</name>
    <dbReference type="NCBI Taxonomy" id="29655"/>
    <lineage>
        <taxon>Eukaryota</taxon>
        <taxon>Viridiplantae</taxon>
        <taxon>Streptophyta</taxon>
        <taxon>Embryophyta</taxon>
        <taxon>Tracheophyta</taxon>
        <taxon>Spermatophyta</taxon>
        <taxon>Magnoliopsida</taxon>
        <taxon>Liliopsida</taxon>
        <taxon>Zosteraceae</taxon>
        <taxon>Zostera</taxon>
    </lineage>
</organism>
<dbReference type="GO" id="GO:0003676">
    <property type="term" value="F:nucleic acid binding"/>
    <property type="evidence" value="ECO:0007669"/>
    <property type="project" value="InterPro"/>
</dbReference>
<keyword evidence="3" id="KW-1185">Reference proteome</keyword>
<evidence type="ECO:0000313" key="2">
    <source>
        <dbReference type="EMBL" id="KMZ72854.1"/>
    </source>
</evidence>
<dbReference type="SUPFAM" id="SSF53098">
    <property type="entry name" value="Ribonuclease H-like"/>
    <property type="match status" value="1"/>
</dbReference>
<evidence type="ECO:0000259" key="1">
    <source>
        <dbReference type="Pfam" id="PF03104"/>
    </source>
</evidence>
<keyword evidence="2" id="KW-0239">DNA-directed DNA polymerase</keyword>
<sequence length="90" mass="10088">MTASELRKSSILSNFTILRKLEDGILAFGFMKKVDDKKIKNGMNALIVEHSERALLNCLMNKLCKLDTDVLVGHNISGFDLDVLLHKSQV</sequence>
<dbReference type="OMA" id="PQTISCQ"/>
<protein>
    <submittedName>
        <fullName evidence="2">DNA-directed DNA polymerase</fullName>
    </submittedName>
</protein>
<dbReference type="STRING" id="29655.A0A0K9PV78"/>
<dbReference type="Gene3D" id="3.30.420.10">
    <property type="entry name" value="Ribonuclease H-like superfamily/Ribonuclease H"/>
    <property type="match status" value="1"/>
</dbReference>
<name>A0A0K9PV78_ZOSMR</name>
<feature type="domain" description="DNA-directed DNA polymerase family B exonuclease" evidence="1">
    <location>
        <begin position="32"/>
        <end position="89"/>
    </location>
</feature>
<evidence type="ECO:0000313" key="3">
    <source>
        <dbReference type="Proteomes" id="UP000036987"/>
    </source>
</evidence>
<dbReference type="PANTHER" id="PTHR45861:SF1">
    <property type="entry name" value="DNA POLYMERASE ALPHA CATALYTIC SUBUNIT"/>
    <property type="match status" value="1"/>
</dbReference>
<keyword evidence="2" id="KW-0808">Transferase</keyword>
<dbReference type="OrthoDB" id="6755010at2759"/>
<dbReference type="EMBL" id="LFYR01000619">
    <property type="protein sequence ID" value="KMZ72854.1"/>
    <property type="molecule type" value="Genomic_DNA"/>
</dbReference>